<feature type="transmembrane region" description="Helical" evidence="1">
    <location>
        <begin position="367"/>
        <end position="391"/>
    </location>
</feature>
<gene>
    <name evidence="2" type="ORF">FTUN_5744</name>
</gene>
<feature type="transmembrane region" description="Helical" evidence="1">
    <location>
        <begin position="327"/>
        <end position="347"/>
    </location>
</feature>
<feature type="transmembrane region" description="Helical" evidence="1">
    <location>
        <begin position="76"/>
        <end position="96"/>
    </location>
</feature>
<feature type="transmembrane region" description="Helical" evidence="1">
    <location>
        <begin position="129"/>
        <end position="145"/>
    </location>
</feature>
<feature type="transmembrane region" description="Helical" evidence="1">
    <location>
        <begin position="299"/>
        <end position="320"/>
    </location>
</feature>
<dbReference type="Proteomes" id="UP000503447">
    <property type="component" value="Chromosome"/>
</dbReference>
<keyword evidence="1" id="KW-0812">Transmembrane</keyword>
<dbReference type="RefSeq" id="WP_171473398.1">
    <property type="nucleotide sequence ID" value="NZ_CP053452.2"/>
</dbReference>
<accession>A0A6M5YXG6</accession>
<dbReference type="AlphaFoldDB" id="A0A6M5YXG6"/>
<keyword evidence="1" id="KW-1133">Transmembrane helix</keyword>
<feature type="transmembrane region" description="Helical" evidence="1">
    <location>
        <begin position="232"/>
        <end position="252"/>
    </location>
</feature>
<reference evidence="3" key="1">
    <citation type="submission" date="2020-05" db="EMBL/GenBank/DDBJ databases">
        <title>Frigoriglobus tundricola gen. nov., sp. nov., a psychrotolerant cellulolytic planctomycete of the family Gemmataceae with two divergent copies of 16S rRNA gene.</title>
        <authorList>
            <person name="Kulichevskaya I.S."/>
            <person name="Ivanova A.A."/>
            <person name="Naumoff D.G."/>
            <person name="Beletsky A.V."/>
            <person name="Rijpstra W.I.C."/>
            <person name="Sinninghe Damste J.S."/>
            <person name="Mardanov A.V."/>
            <person name="Ravin N.V."/>
            <person name="Dedysh S.N."/>
        </authorList>
    </citation>
    <scope>NUCLEOTIDE SEQUENCE [LARGE SCALE GENOMIC DNA]</scope>
    <source>
        <strain evidence="3">PL17</strain>
    </source>
</reference>
<dbReference type="KEGG" id="ftj:FTUN_5744"/>
<dbReference type="EMBL" id="CP053452">
    <property type="protein sequence ID" value="QJW98164.1"/>
    <property type="molecule type" value="Genomic_DNA"/>
</dbReference>
<name>A0A6M5YXG6_9BACT</name>
<evidence type="ECO:0000313" key="2">
    <source>
        <dbReference type="EMBL" id="QJW98164.1"/>
    </source>
</evidence>
<evidence type="ECO:0000256" key="1">
    <source>
        <dbReference type="SAM" id="Phobius"/>
    </source>
</evidence>
<feature type="transmembrane region" description="Helical" evidence="1">
    <location>
        <begin position="187"/>
        <end position="211"/>
    </location>
</feature>
<keyword evidence="1" id="KW-0472">Membrane</keyword>
<keyword evidence="3" id="KW-1185">Reference proteome</keyword>
<sequence length="535" mass="59629">MRTAALMFLYVAAPVLGTYLTFRPTFDSHFALVQTERGDGLLNHYLLENSWLALSDPNYCGSLLSPPLYFPTKLTIYYSENLFGVAPLYWVLRLVLPHDLAYAWWQILLNLLNFVAFALAARWLKMPHLIALGGAFMWGFALVHADQIKHQQLIGRFWMPLAVYYAIGLVTEPAAKPLNRLLGCIFFQSLACIYTGWFLVAGLAVFVPLLAALRPGAAGALKLFARENRRELIRTFGLWGAALAALFGPYMAVNFGIGRGYEETYKLMPTPSAWITGPPDSMWVITTEPYRVTVHLECWLFSGFTIYALMIASVVGLFFYSRDARPVGWAVIAAAMGTAALWVLLTLTPAERGDSLWRWARYLPGGMAIRCVSRVYLVVYLFGSIAGLTWLTRVTERVRNEWLRYAVQGLVVGAMVCEQTQYQQPSFARTNFYPLVDAAARDLRGATVAYVVPRYVDATGVVADGVPGEVFGMWVGLRANVSVVNGYSGRAPDGFPPFGPLSDEDVRGWLKGKFRGTVRIVDSETPGRFRELAVE</sequence>
<feature type="transmembrane region" description="Helical" evidence="1">
    <location>
        <begin position="103"/>
        <end position="123"/>
    </location>
</feature>
<organism evidence="2 3">
    <name type="scientific">Frigoriglobus tundricola</name>
    <dbReference type="NCBI Taxonomy" id="2774151"/>
    <lineage>
        <taxon>Bacteria</taxon>
        <taxon>Pseudomonadati</taxon>
        <taxon>Planctomycetota</taxon>
        <taxon>Planctomycetia</taxon>
        <taxon>Gemmatales</taxon>
        <taxon>Gemmataceae</taxon>
        <taxon>Frigoriglobus</taxon>
    </lineage>
</organism>
<proteinExistence type="predicted"/>
<protein>
    <recommendedName>
        <fullName evidence="4">Glycosyltransferase RgtA/B/C/D-like domain-containing protein</fullName>
    </recommendedName>
</protein>
<evidence type="ECO:0008006" key="4">
    <source>
        <dbReference type="Google" id="ProtNLM"/>
    </source>
</evidence>
<feature type="transmembrane region" description="Helical" evidence="1">
    <location>
        <begin position="157"/>
        <end position="175"/>
    </location>
</feature>
<evidence type="ECO:0000313" key="3">
    <source>
        <dbReference type="Proteomes" id="UP000503447"/>
    </source>
</evidence>